<name>A0AAW2GDV4_9HYME</name>
<evidence type="ECO:0000313" key="2">
    <source>
        <dbReference type="Proteomes" id="UP001430953"/>
    </source>
</evidence>
<dbReference type="Proteomes" id="UP001430953">
    <property type="component" value="Unassembled WGS sequence"/>
</dbReference>
<protein>
    <submittedName>
        <fullName evidence="1">Uncharacterized protein</fullName>
    </submittedName>
</protein>
<comment type="caution">
    <text evidence="1">The sequence shown here is derived from an EMBL/GenBank/DDBJ whole genome shotgun (WGS) entry which is preliminary data.</text>
</comment>
<organism evidence="1 2">
    <name type="scientific">Cardiocondyla obscurior</name>
    <dbReference type="NCBI Taxonomy" id="286306"/>
    <lineage>
        <taxon>Eukaryota</taxon>
        <taxon>Metazoa</taxon>
        <taxon>Ecdysozoa</taxon>
        <taxon>Arthropoda</taxon>
        <taxon>Hexapoda</taxon>
        <taxon>Insecta</taxon>
        <taxon>Pterygota</taxon>
        <taxon>Neoptera</taxon>
        <taxon>Endopterygota</taxon>
        <taxon>Hymenoptera</taxon>
        <taxon>Apocrita</taxon>
        <taxon>Aculeata</taxon>
        <taxon>Formicoidea</taxon>
        <taxon>Formicidae</taxon>
        <taxon>Myrmicinae</taxon>
        <taxon>Cardiocondyla</taxon>
    </lineage>
</organism>
<accession>A0AAW2GDV4</accession>
<keyword evidence="2" id="KW-1185">Reference proteome</keyword>
<reference evidence="1 2" key="1">
    <citation type="submission" date="2023-03" db="EMBL/GenBank/DDBJ databases">
        <title>High recombination rates correlate with genetic variation in Cardiocondyla obscurior ants.</title>
        <authorList>
            <person name="Errbii M."/>
        </authorList>
    </citation>
    <scope>NUCLEOTIDE SEQUENCE [LARGE SCALE GENOMIC DNA]</scope>
    <source>
        <strain evidence="1">Alpha-2009</strain>
        <tissue evidence="1">Whole body</tissue>
    </source>
</reference>
<gene>
    <name evidence="1" type="ORF">PUN28_006488</name>
</gene>
<proteinExistence type="predicted"/>
<dbReference type="EMBL" id="JADYXP020000005">
    <property type="protein sequence ID" value="KAL0124657.1"/>
    <property type="molecule type" value="Genomic_DNA"/>
</dbReference>
<dbReference type="AlphaFoldDB" id="A0AAW2GDV4"/>
<evidence type="ECO:0000313" key="1">
    <source>
        <dbReference type="EMBL" id="KAL0124657.1"/>
    </source>
</evidence>
<sequence length="179" mass="20831">MPLPNDYLIIDSSRSPDYQLERIPIGLFYFVEILTPSEYENDTNCETSRIEHLIETYYLRCTRTLCKLVNKFNIEGNLSRFSPACVCFISVLTILLSDPTPRRDSFCSTAVSVEATRNGANWISCVHTTNDATLNAVHKNRRILKTRDIKNFELIFARNIDVHAKFFERDKITFKRYSF</sequence>